<feature type="compositionally biased region" description="Pro residues" evidence="5">
    <location>
        <begin position="675"/>
        <end position="688"/>
    </location>
</feature>
<evidence type="ECO:0000259" key="6">
    <source>
        <dbReference type="PROSITE" id="PS50089"/>
    </source>
</evidence>
<feature type="compositionally biased region" description="Low complexity" evidence="5">
    <location>
        <begin position="107"/>
        <end position="123"/>
    </location>
</feature>
<feature type="compositionally biased region" description="Low complexity" evidence="5">
    <location>
        <begin position="719"/>
        <end position="753"/>
    </location>
</feature>
<proteinExistence type="predicted"/>
<dbReference type="PANTHER" id="PTHR15710:SF243">
    <property type="entry name" value="E3 UBIQUITIN-PROTEIN LIGASE PRAJA-2 ISOFORM X1"/>
    <property type="match status" value="1"/>
</dbReference>
<accession>A0AAD7AN51</accession>
<feature type="compositionally biased region" description="Basic and acidic residues" evidence="5">
    <location>
        <begin position="87"/>
        <end position="101"/>
    </location>
</feature>
<feature type="compositionally biased region" description="Pro residues" evidence="5">
    <location>
        <begin position="957"/>
        <end position="980"/>
    </location>
</feature>
<feature type="region of interest" description="Disordered" evidence="5">
    <location>
        <begin position="837"/>
        <end position="866"/>
    </location>
</feature>
<feature type="compositionally biased region" description="Gly residues" evidence="5">
    <location>
        <begin position="845"/>
        <end position="866"/>
    </location>
</feature>
<organism evidence="7 8">
    <name type="scientific">Mycena albidolilacea</name>
    <dbReference type="NCBI Taxonomy" id="1033008"/>
    <lineage>
        <taxon>Eukaryota</taxon>
        <taxon>Fungi</taxon>
        <taxon>Dikarya</taxon>
        <taxon>Basidiomycota</taxon>
        <taxon>Agaricomycotina</taxon>
        <taxon>Agaricomycetes</taxon>
        <taxon>Agaricomycetidae</taxon>
        <taxon>Agaricales</taxon>
        <taxon>Marasmiineae</taxon>
        <taxon>Mycenaceae</taxon>
        <taxon>Mycena</taxon>
    </lineage>
</organism>
<sequence>MDVDHTARYEDEDDDMPELQSVSNSSDSEGEDDDVAGRGGQRRGRTNSAVNVDDNEDAWTDVEDGDDEMPPLEPIEPSTTGRRRRRTGDDHEQDRDRDRRHPSQRVNANNANNTANNNNTAPPQAAPPPPPPPGFGAPGGLAQLFTFLARLGTGAAAGADFAAAGLPPNINLGHFIFGGHPAPPPPKDSPAIAARMVEGLERVPEGLVRRLERVSALAGGAASNGGEELGAVGGDSGCAICWDRLLDGDGAEFAPAPAPSSSASSSTPSDPTTSDPASTSTSNTPPDTGITALPCAHVFHSACLLPWFARPGQTTCPTCRFDVDPQGVIWYGGRKQQRERFPFGDLGFAFAGGPPPPNGAGTNLDNAGDEGVGAGGEGAGAGAGVGGAPPPFLFGPGDGMGGVAVGGFFDPDDGDEMFGMGAEEFHAEFDGGGDLDQPLQWRAGPPPGLNHLFPAPPPLPHEGDDDDDDDAPPPLEPIPGRTPVAPAATPATAAAGTSGATNDDDAPPPIEPVPGRTAATTANTNATNNPAAAPAPQHPAPANPNTNNPNNNGAPPNTFTFGLDIVFSTLGPIPPPVNLTGVPGAEAQPPLAQAGAAPAAGAGGAPQTQPGVPGAGVGVGGGGGGQAGAGQHPFAQLANVLRGGLGLGNANAGGAGGGGPPGFAQLFRGFGAPAQPVPAPAPAQPQPTPAQAGQGQGQGQGGGFHGLQIPITVPPFVFGPPGANAAPAATQGAQPAGAPQQQQQQGAGQQEQPGGAGAGQGRQGQDVQRAAAVLRALGLGGMLPTGFGAPGGNNAANANANPAGAPGAGAGGPGGNAGGLFGLNVDDIRVEIGTGVPPWWRPENGGPGAPGGAPGPGGMGGGRRMGLPGGGIVFQFGPVPAGGMGFGGGAGGAGPGAGGGGGGTGAGAAPGGNADTPQGGFHFHPFIHNHGDAHPHAPQAQHPPHAHMFHGVGVNPAAPPPPPPRSPQPPEDWVPPPAPGPTLRDRVERREREAALRCCDSSCGVGPSDEDPFVEVGEAARRVVALKSSGGEGAGPACAHTFHPACLVSAQRASRGWREPDPDGEGEVEVVCSVCRVEGTVPRAEWIAGSILPVD</sequence>
<keyword evidence="2 4" id="KW-0863">Zinc-finger</keyword>
<feature type="domain" description="RING-type" evidence="6">
    <location>
        <begin position="238"/>
        <end position="320"/>
    </location>
</feature>
<feature type="region of interest" description="Disordered" evidence="5">
    <location>
        <begin position="659"/>
        <end position="767"/>
    </location>
</feature>
<dbReference type="PANTHER" id="PTHR15710">
    <property type="entry name" value="E3 UBIQUITIN-PROTEIN LIGASE PRAJA"/>
    <property type="match status" value="1"/>
</dbReference>
<feature type="region of interest" description="Disordered" evidence="5">
    <location>
        <begin position="897"/>
        <end position="984"/>
    </location>
</feature>
<feature type="compositionally biased region" description="Pro residues" evidence="5">
    <location>
        <begin position="124"/>
        <end position="135"/>
    </location>
</feature>
<feature type="compositionally biased region" description="Gly residues" evidence="5">
    <location>
        <begin position="897"/>
        <end position="910"/>
    </location>
</feature>
<feature type="region of interest" description="Disordered" evidence="5">
    <location>
        <begin position="427"/>
        <end position="557"/>
    </location>
</feature>
<evidence type="ECO:0000256" key="1">
    <source>
        <dbReference type="ARBA" id="ARBA00022723"/>
    </source>
</evidence>
<dbReference type="GO" id="GO:0061630">
    <property type="term" value="F:ubiquitin protein ligase activity"/>
    <property type="evidence" value="ECO:0007669"/>
    <property type="project" value="TreeGrafter"/>
</dbReference>
<feature type="compositionally biased region" description="Pro residues" evidence="5">
    <location>
        <begin position="444"/>
        <end position="460"/>
    </location>
</feature>
<dbReference type="GO" id="GO:0016567">
    <property type="term" value="P:protein ubiquitination"/>
    <property type="evidence" value="ECO:0007669"/>
    <property type="project" value="TreeGrafter"/>
</dbReference>
<evidence type="ECO:0000256" key="3">
    <source>
        <dbReference type="ARBA" id="ARBA00022833"/>
    </source>
</evidence>
<dbReference type="GO" id="GO:0008270">
    <property type="term" value="F:zinc ion binding"/>
    <property type="evidence" value="ECO:0007669"/>
    <property type="project" value="UniProtKB-KW"/>
</dbReference>
<comment type="caution">
    <text evidence="7">The sequence shown here is derived from an EMBL/GenBank/DDBJ whole genome shotgun (WGS) entry which is preliminary data.</text>
</comment>
<feature type="compositionally biased region" description="Low complexity" evidence="5">
    <location>
        <begin position="543"/>
        <end position="557"/>
    </location>
</feature>
<protein>
    <recommendedName>
        <fullName evidence="6">RING-type domain-containing protein</fullName>
    </recommendedName>
</protein>
<feature type="compositionally biased region" description="Low complexity" evidence="5">
    <location>
        <begin position="259"/>
        <end position="285"/>
    </location>
</feature>
<gene>
    <name evidence="7" type="ORF">DFH08DRAFT_798288</name>
</gene>
<dbReference type="InterPro" id="IPR001841">
    <property type="entry name" value="Znf_RING"/>
</dbReference>
<dbReference type="AlphaFoldDB" id="A0AAD7AN51"/>
<feature type="region of interest" description="Disordered" evidence="5">
    <location>
        <begin position="584"/>
        <end position="630"/>
    </location>
</feature>
<dbReference type="InterPro" id="IPR013083">
    <property type="entry name" value="Znf_RING/FYVE/PHD"/>
</dbReference>
<keyword evidence="3" id="KW-0862">Zinc</keyword>
<keyword evidence="8" id="KW-1185">Reference proteome</keyword>
<feature type="compositionally biased region" description="Low complexity" evidence="5">
    <location>
        <begin position="478"/>
        <end position="501"/>
    </location>
</feature>
<evidence type="ECO:0000256" key="4">
    <source>
        <dbReference type="PROSITE-ProRule" id="PRU00175"/>
    </source>
</evidence>
<feature type="compositionally biased region" description="Acidic residues" evidence="5">
    <location>
        <begin position="53"/>
        <end position="70"/>
    </location>
</feature>
<evidence type="ECO:0000256" key="5">
    <source>
        <dbReference type="SAM" id="MobiDB-lite"/>
    </source>
</evidence>
<feature type="compositionally biased region" description="Gly residues" evidence="5">
    <location>
        <begin position="613"/>
        <end position="628"/>
    </location>
</feature>
<feature type="compositionally biased region" description="Low complexity" evidence="5">
    <location>
        <begin position="517"/>
        <end position="535"/>
    </location>
</feature>
<reference evidence="7" key="1">
    <citation type="submission" date="2023-03" db="EMBL/GenBank/DDBJ databases">
        <title>Massive genome expansion in bonnet fungi (Mycena s.s.) driven by repeated elements and novel gene families across ecological guilds.</title>
        <authorList>
            <consortium name="Lawrence Berkeley National Laboratory"/>
            <person name="Harder C.B."/>
            <person name="Miyauchi S."/>
            <person name="Viragh M."/>
            <person name="Kuo A."/>
            <person name="Thoen E."/>
            <person name="Andreopoulos B."/>
            <person name="Lu D."/>
            <person name="Skrede I."/>
            <person name="Drula E."/>
            <person name="Henrissat B."/>
            <person name="Morin E."/>
            <person name="Kohler A."/>
            <person name="Barry K."/>
            <person name="LaButti K."/>
            <person name="Morin E."/>
            <person name="Salamov A."/>
            <person name="Lipzen A."/>
            <person name="Mereny Z."/>
            <person name="Hegedus B."/>
            <person name="Baldrian P."/>
            <person name="Stursova M."/>
            <person name="Weitz H."/>
            <person name="Taylor A."/>
            <person name="Grigoriev I.V."/>
            <person name="Nagy L.G."/>
            <person name="Martin F."/>
            <person name="Kauserud H."/>
        </authorList>
    </citation>
    <scope>NUCLEOTIDE SEQUENCE</scope>
    <source>
        <strain evidence="7">CBHHK002</strain>
    </source>
</reference>
<dbReference type="GO" id="GO:0005737">
    <property type="term" value="C:cytoplasm"/>
    <property type="evidence" value="ECO:0007669"/>
    <property type="project" value="TreeGrafter"/>
</dbReference>
<dbReference type="Proteomes" id="UP001218218">
    <property type="component" value="Unassembled WGS sequence"/>
</dbReference>
<dbReference type="SMART" id="SM00184">
    <property type="entry name" value="RING"/>
    <property type="match status" value="1"/>
</dbReference>
<keyword evidence="1" id="KW-0479">Metal-binding</keyword>
<dbReference type="SUPFAM" id="SSF57850">
    <property type="entry name" value="RING/U-box"/>
    <property type="match status" value="1"/>
</dbReference>
<evidence type="ECO:0000313" key="7">
    <source>
        <dbReference type="EMBL" id="KAJ7363814.1"/>
    </source>
</evidence>
<name>A0AAD7AN51_9AGAR</name>
<dbReference type="Gene3D" id="3.30.40.10">
    <property type="entry name" value="Zinc/RING finger domain, C3HC4 (zinc finger)"/>
    <property type="match status" value="1"/>
</dbReference>
<dbReference type="Pfam" id="PF13639">
    <property type="entry name" value="zf-RING_2"/>
    <property type="match status" value="1"/>
</dbReference>
<feature type="compositionally biased region" description="Low complexity" evidence="5">
    <location>
        <begin position="584"/>
        <end position="612"/>
    </location>
</feature>
<evidence type="ECO:0000256" key="2">
    <source>
        <dbReference type="ARBA" id="ARBA00022771"/>
    </source>
</evidence>
<evidence type="ECO:0000313" key="8">
    <source>
        <dbReference type="Proteomes" id="UP001218218"/>
    </source>
</evidence>
<feature type="compositionally biased region" description="Gly residues" evidence="5">
    <location>
        <begin position="694"/>
        <end position="705"/>
    </location>
</feature>
<feature type="region of interest" description="Disordered" evidence="5">
    <location>
        <begin position="252"/>
        <end position="285"/>
    </location>
</feature>
<dbReference type="PROSITE" id="PS50089">
    <property type="entry name" value="ZF_RING_2"/>
    <property type="match status" value="1"/>
</dbReference>
<dbReference type="EMBL" id="JARIHO010000003">
    <property type="protein sequence ID" value="KAJ7363814.1"/>
    <property type="molecule type" value="Genomic_DNA"/>
</dbReference>
<feature type="region of interest" description="Disordered" evidence="5">
    <location>
        <begin position="1"/>
        <end position="138"/>
    </location>
</feature>